<dbReference type="CDD" id="cd18809">
    <property type="entry name" value="SF1_C_RecD"/>
    <property type="match status" value="1"/>
</dbReference>
<dbReference type="Pfam" id="PF13538">
    <property type="entry name" value="UvrD_C_2"/>
    <property type="match status" value="1"/>
</dbReference>
<dbReference type="Gene3D" id="3.40.50.300">
    <property type="entry name" value="P-loop containing nucleotide triphosphate hydrolases"/>
    <property type="match status" value="2"/>
</dbReference>
<dbReference type="Proteomes" id="UP000199608">
    <property type="component" value="Unassembled WGS sequence"/>
</dbReference>
<keyword evidence="2" id="KW-0067">ATP-binding</keyword>
<dbReference type="GO" id="GO:0003677">
    <property type="term" value="F:DNA binding"/>
    <property type="evidence" value="ECO:0007669"/>
    <property type="project" value="InterPro"/>
</dbReference>
<dbReference type="GO" id="GO:0009338">
    <property type="term" value="C:exodeoxyribonuclease V complex"/>
    <property type="evidence" value="ECO:0007669"/>
    <property type="project" value="TreeGrafter"/>
</dbReference>
<dbReference type="Gene3D" id="2.30.30.940">
    <property type="match status" value="1"/>
</dbReference>
<dbReference type="RefSeq" id="WP_092233635.1">
    <property type="nucleotide sequence ID" value="NZ_FNLL01000005.1"/>
</dbReference>
<evidence type="ECO:0000259" key="5">
    <source>
        <dbReference type="Pfam" id="PF18335"/>
    </source>
</evidence>
<dbReference type="GO" id="GO:0006310">
    <property type="term" value="P:DNA recombination"/>
    <property type="evidence" value="ECO:0007669"/>
    <property type="project" value="InterPro"/>
</dbReference>
<feature type="domain" description="UvrD-like helicase C-terminal" evidence="3">
    <location>
        <begin position="768"/>
        <end position="816"/>
    </location>
</feature>
<evidence type="ECO:0000259" key="3">
    <source>
        <dbReference type="Pfam" id="PF13538"/>
    </source>
</evidence>
<dbReference type="Pfam" id="PF13245">
    <property type="entry name" value="AAA_19"/>
    <property type="match status" value="1"/>
</dbReference>
<feature type="domain" description="ATP-dependent RecD2 DNA helicase SH3" evidence="5">
    <location>
        <begin position="685"/>
        <end position="749"/>
    </location>
</feature>
<dbReference type="InterPro" id="IPR010994">
    <property type="entry name" value="RuvA_2-like"/>
</dbReference>
<evidence type="ECO:0000313" key="8">
    <source>
        <dbReference type="Proteomes" id="UP000199608"/>
    </source>
</evidence>
<evidence type="ECO:0000256" key="2">
    <source>
        <dbReference type="ARBA" id="ARBA00022840"/>
    </source>
</evidence>
<dbReference type="SUPFAM" id="SSF52540">
    <property type="entry name" value="P-loop containing nucleoside triphosphate hydrolases"/>
    <property type="match status" value="2"/>
</dbReference>
<keyword evidence="1" id="KW-0547">Nucleotide-binding</keyword>
<dbReference type="PANTHER" id="PTHR43788">
    <property type="entry name" value="DNA2/NAM7 HELICASE FAMILY MEMBER"/>
    <property type="match status" value="1"/>
</dbReference>
<reference evidence="8" key="1">
    <citation type="submission" date="2016-10" db="EMBL/GenBank/DDBJ databases">
        <authorList>
            <person name="Varghese N."/>
            <person name="Submissions S."/>
        </authorList>
    </citation>
    <scope>NUCLEOTIDE SEQUENCE [LARGE SCALE GENOMIC DNA]</scope>
    <source>
        <strain evidence="8">DSM 3384</strain>
    </source>
</reference>
<dbReference type="HAMAP" id="MF_01488">
    <property type="entry name" value="RecD2"/>
    <property type="match status" value="1"/>
</dbReference>
<sequence>MRQQAVNQAVNQTGVITEIIKGIVDRVTFHNPDNGWSILRVLPFNNPHGQETVIVHQTKVFAGATMEFEGFWTIHPKYGRQFQATAAREKKPATAAALEKYLGSGLIKGVGPKTAKKIVMHFDRQTLDIFEENIERLTEVPGIAQKKLDMISQAWTEHKSIREVMMFLQSHGISTLFAVRIYKKYGDDAIKIVTQDPYRLANDFYGIGFFSADKVALSIGLEPDSRQRIMAGIKHALAASRNFGHCYLTASQIDEQVTALLQLDLSHKLMELLQDMEKETLLMVRDLVLENGTSERCYYSKSLYFDELYVAKRISDIGNPPKVEKARVERWISVYCEAKDICLSHEQAESVCGVVREKFSILTGGPGCGKTTATLVIVKLIEAMGLNVILAAPTGRAAQRMMDVIGKESKTIHRLLGWQGGKFKKDEKTPLKTDFLIVDECSMLDINLTASLLKAVPETAQVLFIGDSDQLPSVGAGNVLKDIISSGKVPCFKLTKIFRQAQSSLIIKYAHQINKGKMPWIKSPFKSPGIWQDTSDCLFLDSEEATKEQVNFIARVKHFYGLTPPELENNLSDLSNQSNLSGESADADLFEFRVQEPVIPYETEITIPKKFEHVDLQKVYAAQTRSEELLMVVKKVHPWSSLHYGICAVDVVKKLYQEWIPKYYGNCEIQILSPMTRGSLGTVSLNKLIQETSNPYAEGKRQLKVGERIFRAGDRVIHRRNNYDLGVFNGDIGVITEIDNVDLTCTVSFYPDNRQVHYRQNDIMELDLAYAITIHKSQGSEFEIVIIPIVTQHFKMLFRNLIYTGITRAKKLAVFVGTRKALSMAVRNHDISQRQTALKQLLILLNQ</sequence>
<dbReference type="Gene3D" id="1.10.150.20">
    <property type="entry name" value="5' to 3' exonuclease, C-terminal subdomain"/>
    <property type="match status" value="1"/>
</dbReference>
<evidence type="ECO:0000256" key="1">
    <source>
        <dbReference type="ARBA" id="ARBA00022741"/>
    </source>
</evidence>
<gene>
    <name evidence="7" type="ORF">SAMN04487931_105261</name>
</gene>
<dbReference type="GO" id="GO:0017116">
    <property type="term" value="F:single-stranded DNA helicase activity"/>
    <property type="evidence" value="ECO:0007669"/>
    <property type="project" value="TreeGrafter"/>
</dbReference>
<dbReference type="InterPro" id="IPR050534">
    <property type="entry name" value="Coronavir_polyprotein_1ab"/>
</dbReference>
<dbReference type="InterPro" id="IPR055446">
    <property type="entry name" value="RecD2_N_OB"/>
</dbReference>
<dbReference type="PANTHER" id="PTHR43788:SF6">
    <property type="entry name" value="DNA HELICASE B"/>
    <property type="match status" value="1"/>
</dbReference>
<evidence type="ECO:0000259" key="4">
    <source>
        <dbReference type="Pfam" id="PF14490"/>
    </source>
</evidence>
<dbReference type="EMBL" id="FNLL01000005">
    <property type="protein sequence ID" value="SDU20274.1"/>
    <property type="molecule type" value="Genomic_DNA"/>
</dbReference>
<dbReference type="AlphaFoldDB" id="A0A1H2GL63"/>
<accession>A0A1H2GL63</accession>
<dbReference type="GO" id="GO:0005524">
    <property type="term" value="F:ATP binding"/>
    <property type="evidence" value="ECO:0007669"/>
    <property type="project" value="UniProtKB-KW"/>
</dbReference>
<dbReference type="InterPro" id="IPR027785">
    <property type="entry name" value="UvrD-like_helicase_C"/>
</dbReference>
<dbReference type="Gene3D" id="1.10.10.2220">
    <property type="match status" value="1"/>
</dbReference>
<dbReference type="Pfam" id="PF18335">
    <property type="entry name" value="SH3_13"/>
    <property type="match status" value="1"/>
</dbReference>
<dbReference type="InterPro" id="IPR027417">
    <property type="entry name" value="P-loop_NTPase"/>
</dbReference>
<name>A0A1H2GL63_9BACT</name>
<feature type="domain" description="ATP-dependent RecD2 DNA helicase-like helix-hairpin-helix" evidence="4">
    <location>
        <begin position="157"/>
        <end position="247"/>
    </location>
</feature>
<keyword evidence="8" id="KW-1185">Reference proteome</keyword>
<organism evidence="7 8">
    <name type="scientific">Desulfobacula phenolica</name>
    <dbReference type="NCBI Taxonomy" id="90732"/>
    <lineage>
        <taxon>Bacteria</taxon>
        <taxon>Pseudomonadati</taxon>
        <taxon>Thermodesulfobacteriota</taxon>
        <taxon>Desulfobacteria</taxon>
        <taxon>Desulfobacterales</taxon>
        <taxon>Desulfobacteraceae</taxon>
        <taxon>Desulfobacula</taxon>
    </lineage>
</organism>
<dbReference type="Pfam" id="PF23139">
    <property type="entry name" value="OB_YrrC"/>
    <property type="match status" value="1"/>
</dbReference>
<feature type="domain" description="ATP-dependent RecD2 DNA helicase OB-fold" evidence="6">
    <location>
        <begin position="18"/>
        <end position="92"/>
    </location>
</feature>
<dbReference type="InterPro" id="IPR006345">
    <property type="entry name" value="RecD2"/>
</dbReference>
<dbReference type="InterPro" id="IPR029493">
    <property type="entry name" value="RecD2-like_HHH"/>
</dbReference>
<dbReference type="SUPFAM" id="SSF47781">
    <property type="entry name" value="RuvA domain 2-like"/>
    <property type="match status" value="1"/>
</dbReference>
<evidence type="ECO:0000259" key="6">
    <source>
        <dbReference type="Pfam" id="PF23139"/>
    </source>
</evidence>
<dbReference type="Pfam" id="PF14490">
    <property type="entry name" value="HHH_RecD2"/>
    <property type="match status" value="1"/>
</dbReference>
<proteinExistence type="inferred from homology"/>
<protein>
    <submittedName>
        <fullName evidence="7">Exodeoxyribonuclease V alpha subunit</fullName>
    </submittedName>
</protein>
<dbReference type="Pfam" id="PF14520">
    <property type="entry name" value="HHH_5"/>
    <property type="match status" value="1"/>
</dbReference>
<dbReference type="GO" id="GO:0043139">
    <property type="term" value="F:5'-3' DNA helicase activity"/>
    <property type="evidence" value="ECO:0007669"/>
    <property type="project" value="InterPro"/>
</dbReference>
<dbReference type="InterPro" id="IPR041451">
    <property type="entry name" value="RecD2_SH13"/>
</dbReference>
<dbReference type="CDD" id="cd17933">
    <property type="entry name" value="DEXSc_RecD-like"/>
    <property type="match status" value="1"/>
</dbReference>
<evidence type="ECO:0000313" key="7">
    <source>
        <dbReference type="EMBL" id="SDU20274.1"/>
    </source>
</evidence>